<protein>
    <submittedName>
        <fullName evidence="6">RNA polymerase sigma-70 factor</fullName>
    </submittedName>
</protein>
<dbReference type="GO" id="GO:0006352">
    <property type="term" value="P:DNA-templated transcription initiation"/>
    <property type="evidence" value="ECO:0007669"/>
    <property type="project" value="InterPro"/>
</dbReference>
<dbReference type="AlphaFoldDB" id="A0A4V2ML18"/>
<name>A0A4V2ML18_9SPHI</name>
<dbReference type="Pfam" id="PF08281">
    <property type="entry name" value="Sigma70_r4_2"/>
    <property type="match status" value="1"/>
</dbReference>
<dbReference type="EMBL" id="SJSL01000003">
    <property type="protein sequence ID" value="TCD00317.1"/>
    <property type="molecule type" value="Genomic_DNA"/>
</dbReference>
<dbReference type="InterPro" id="IPR013324">
    <property type="entry name" value="RNA_pol_sigma_r3/r4-like"/>
</dbReference>
<reference evidence="6 7" key="1">
    <citation type="submission" date="2019-02" db="EMBL/GenBank/DDBJ databases">
        <title>Pedobacter sp. RP-1-14 sp. nov., isolated from Arctic soil.</title>
        <authorList>
            <person name="Dahal R.H."/>
        </authorList>
    </citation>
    <scope>NUCLEOTIDE SEQUENCE [LARGE SCALE GENOMIC DNA]</scope>
    <source>
        <strain evidence="6 7">RP-1-14</strain>
    </source>
</reference>
<evidence type="ECO:0000256" key="2">
    <source>
        <dbReference type="ARBA" id="ARBA00023015"/>
    </source>
</evidence>
<dbReference type="InterPro" id="IPR007627">
    <property type="entry name" value="RNA_pol_sigma70_r2"/>
</dbReference>
<dbReference type="InterPro" id="IPR013249">
    <property type="entry name" value="RNA_pol_sigma70_r4_t2"/>
</dbReference>
<dbReference type="InterPro" id="IPR039425">
    <property type="entry name" value="RNA_pol_sigma-70-like"/>
</dbReference>
<dbReference type="RefSeq" id="WP_131596666.1">
    <property type="nucleotide sequence ID" value="NZ_SJSL01000003.1"/>
</dbReference>
<dbReference type="NCBIfam" id="TIGR02937">
    <property type="entry name" value="sigma70-ECF"/>
    <property type="match status" value="1"/>
</dbReference>
<comment type="caution">
    <text evidence="6">The sequence shown here is derived from an EMBL/GenBank/DDBJ whole genome shotgun (WGS) entry which is preliminary data.</text>
</comment>
<dbReference type="Gene3D" id="1.10.10.10">
    <property type="entry name" value="Winged helix-like DNA-binding domain superfamily/Winged helix DNA-binding domain"/>
    <property type="match status" value="1"/>
</dbReference>
<dbReference type="CDD" id="cd06171">
    <property type="entry name" value="Sigma70_r4"/>
    <property type="match status" value="1"/>
</dbReference>
<evidence type="ECO:0000313" key="6">
    <source>
        <dbReference type="EMBL" id="TCD00317.1"/>
    </source>
</evidence>
<keyword evidence="4" id="KW-0804">Transcription</keyword>
<keyword evidence="2" id="KW-0805">Transcription regulation</keyword>
<dbReference type="Pfam" id="PF04542">
    <property type="entry name" value="Sigma70_r2"/>
    <property type="match status" value="1"/>
</dbReference>
<evidence type="ECO:0000256" key="3">
    <source>
        <dbReference type="ARBA" id="ARBA00023082"/>
    </source>
</evidence>
<dbReference type="NCBIfam" id="TIGR02985">
    <property type="entry name" value="Sig70_bacteroi1"/>
    <property type="match status" value="1"/>
</dbReference>
<dbReference type="InterPro" id="IPR000792">
    <property type="entry name" value="Tscrpt_reg_LuxR_C"/>
</dbReference>
<accession>A0A4V2ML18</accession>
<gene>
    <name evidence="6" type="ORF">EZ437_13910</name>
</gene>
<feature type="domain" description="HTH luxR-type" evidence="5">
    <location>
        <begin position="130"/>
        <end position="186"/>
    </location>
</feature>
<evidence type="ECO:0000313" key="7">
    <source>
        <dbReference type="Proteomes" id="UP000293347"/>
    </source>
</evidence>
<dbReference type="SUPFAM" id="SSF88659">
    <property type="entry name" value="Sigma3 and sigma4 domains of RNA polymerase sigma factors"/>
    <property type="match status" value="1"/>
</dbReference>
<keyword evidence="3" id="KW-0731">Sigma factor</keyword>
<dbReference type="PANTHER" id="PTHR43133:SF46">
    <property type="entry name" value="RNA POLYMERASE SIGMA-70 FACTOR ECF SUBFAMILY"/>
    <property type="match status" value="1"/>
</dbReference>
<dbReference type="InterPro" id="IPR013325">
    <property type="entry name" value="RNA_pol_sigma_r2"/>
</dbReference>
<comment type="similarity">
    <text evidence="1">Belongs to the sigma-70 factor family. ECF subfamily.</text>
</comment>
<organism evidence="6 7">
    <name type="scientific">Pedobacter psychroterrae</name>
    <dbReference type="NCBI Taxonomy" id="2530453"/>
    <lineage>
        <taxon>Bacteria</taxon>
        <taxon>Pseudomonadati</taxon>
        <taxon>Bacteroidota</taxon>
        <taxon>Sphingobacteriia</taxon>
        <taxon>Sphingobacteriales</taxon>
        <taxon>Sphingobacteriaceae</taxon>
        <taxon>Pedobacter</taxon>
    </lineage>
</organism>
<sequence>MSGYNVLADLELYTLLKAGDKVAYTEIYNRYFSLLYLHALKRLRDEEAARDLIQDLFATLWLKREVLTTKTNLSNYLFTAVRNGVFNFIAHQKVASRYISELPDKVEPSECITDHLARERQLAALIEKEIGELPEKMREIFLLSRVEGLSHKEIGERLGISELTVKTQVKNALRILRGKLGVIIYFIFIYPHL</sequence>
<evidence type="ECO:0000256" key="4">
    <source>
        <dbReference type="ARBA" id="ARBA00023163"/>
    </source>
</evidence>
<dbReference type="OrthoDB" id="659569at2"/>
<evidence type="ECO:0000259" key="5">
    <source>
        <dbReference type="SMART" id="SM00421"/>
    </source>
</evidence>
<dbReference type="InterPro" id="IPR036388">
    <property type="entry name" value="WH-like_DNA-bd_sf"/>
</dbReference>
<dbReference type="Proteomes" id="UP000293347">
    <property type="component" value="Unassembled WGS sequence"/>
</dbReference>
<evidence type="ECO:0000256" key="1">
    <source>
        <dbReference type="ARBA" id="ARBA00010641"/>
    </source>
</evidence>
<dbReference type="InterPro" id="IPR014327">
    <property type="entry name" value="RNA_pol_sigma70_bacteroid"/>
</dbReference>
<dbReference type="SMART" id="SM00421">
    <property type="entry name" value="HTH_LUXR"/>
    <property type="match status" value="1"/>
</dbReference>
<dbReference type="GO" id="GO:0003677">
    <property type="term" value="F:DNA binding"/>
    <property type="evidence" value="ECO:0007669"/>
    <property type="project" value="InterPro"/>
</dbReference>
<keyword evidence="7" id="KW-1185">Reference proteome</keyword>
<dbReference type="Gene3D" id="1.10.1740.10">
    <property type="match status" value="1"/>
</dbReference>
<proteinExistence type="inferred from homology"/>
<dbReference type="GO" id="GO:0016987">
    <property type="term" value="F:sigma factor activity"/>
    <property type="evidence" value="ECO:0007669"/>
    <property type="project" value="UniProtKB-KW"/>
</dbReference>
<dbReference type="InterPro" id="IPR014284">
    <property type="entry name" value="RNA_pol_sigma-70_dom"/>
</dbReference>
<dbReference type="SUPFAM" id="SSF88946">
    <property type="entry name" value="Sigma2 domain of RNA polymerase sigma factors"/>
    <property type="match status" value="1"/>
</dbReference>
<dbReference type="PANTHER" id="PTHR43133">
    <property type="entry name" value="RNA POLYMERASE ECF-TYPE SIGMA FACTO"/>
    <property type="match status" value="1"/>
</dbReference>